<keyword evidence="14" id="KW-0961">Cell wall biogenesis/degradation</keyword>
<dbReference type="GO" id="GO:0009252">
    <property type="term" value="P:peptidoglycan biosynthetic process"/>
    <property type="evidence" value="ECO:0007669"/>
    <property type="project" value="UniProtKB-KW"/>
</dbReference>
<evidence type="ECO:0000256" key="5">
    <source>
        <dbReference type="ARBA" id="ARBA00022475"/>
    </source>
</evidence>
<evidence type="ECO:0000256" key="13">
    <source>
        <dbReference type="ARBA" id="ARBA00047594"/>
    </source>
</evidence>
<feature type="transmembrane region" description="Helical" evidence="14">
    <location>
        <begin position="73"/>
        <end position="90"/>
    </location>
</feature>
<dbReference type="EMBL" id="RGOB01000035">
    <property type="protein sequence ID" value="NCU53036.1"/>
    <property type="molecule type" value="Genomic_DNA"/>
</dbReference>
<evidence type="ECO:0000256" key="9">
    <source>
        <dbReference type="ARBA" id="ARBA00023136"/>
    </source>
</evidence>
<sequence length="254" mass="28805">MDELIKIIILGIVQGIAEFLPISSNAHLIMTEQLLDYHNHNEILNLVFHLGSLLAIITYFFSELLGLLKKTKMIFNIITATIPVIIVGYFVHKFRLINYEYFSIKIIALTLIIFGIILFISDKINHSKTLYKDLNLKNSLVIGLFQIISLIPGVSRSGITLTAGRFLGYSRFEAAKFSFFLSIPTTAGACFLGVLDLIKTNNSDLNYIAIVAFITSFLSSYLTIKFFLSFISKFNLNIFIYYRIILGVFILLFL</sequence>
<proteinExistence type="inferred from homology"/>
<feature type="transmembrane region" description="Helical" evidence="14">
    <location>
        <begin position="140"/>
        <end position="159"/>
    </location>
</feature>
<accession>A0A964V052</accession>
<keyword evidence="8 14" id="KW-1133">Transmembrane helix</keyword>
<keyword evidence="9 14" id="KW-0472">Membrane</keyword>
<evidence type="ECO:0000256" key="2">
    <source>
        <dbReference type="ARBA" id="ARBA00010621"/>
    </source>
</evidence>
<evidence type="ECO:0000313" key="15">
    <source>
        <dbReference type="EMBL" id="NBN87764.1"/>
    </source>
</evidence>
<dbReference type="GO" id="GO:0046677">
    <property type="term" value="P:response to antibiotic"/>
    <property type="evidence" value="ECO:0007669"/>
    <property type="project" value="UniProtKB-UniRule"/>
</dbReference>
<evidence type="ECO:0000256" key="10">
    <source>
        <dbReference type="ARBA" id="ARBA00023251"/>
    </source>
</evidence>
<comment type="subcellular location">
    <subcellularLocation>
        <location evidence="1 14">Cell membrane</location>
        <topology evidence="1 14">Multi-pass membrane protein</topology>
    </subcellularLocation>
</comment>
<feature type="transmembrane region" description="Helical" evidence="14">
    <location>
        <begin position="179"/>
        <end position="198"/>
    </location>
</feature>
<dbReference type="GO" id="GO:0050380">
    <property type="term" value="F:undecaprenyl-diphosphatase activity"/>
    <property type="evidence" value="ECO:0007669"/>
    <property type="project" value="UniProtKB-UniRule"/>
</dbReference>
<evidence type="ECO:0000313" key="17">
    <source>
        <dbReference type="Proteomes" id="UP000713222"/>
    </source>
</evidence>
<comment type="miscellaneous">
    <text evidence="14">Bacitracin is thought to be involved in the inhibition of peptidoglycan synthesis by sequestering undecaprenyl diphosphate, thereby reducing the pool of lipid carrier available.</text>
</comment>
<dbReference type="EC" id="3.6.1.27" evidence="3 14"/>
<comment type="similarity">
    <text evidence="2 14">Belongs to the UppP family.</text>
</comment>
<comment type="function">
    <text evidence="14">Catalyzes the dephosphorylation of undecaprenyl diphosphate (UPP). Confers resistance to bacitracin.</text>
</comment>
<keyword evidence="10 14" id="KW-0046">Antibiotic resistance</keyword>
<evidence type="ECO:0000313" key="16">
    <source>
        <dbReference type="EMBL" id="NCU53036.1"/>
    </source>
</evidence>
<dbReference type="Pfam" id="PF02673">
    <property type="entry name" value="BacA"/>
    <property type="match status" value="1"/>
</dbReference>
<keyword evidence="6 14" id="KW-0812">Transmembrane</keyword>
<dbReference type="AlphaFoldDB" id="A0A964V052"/>
<dbReference type="Proteomes" id="UP000747791">
    <property type="component" value="Unassembled WGS sequence"/>
</dbReference>
<organism evidence="15 17">
    <name type="scientific">Candidatus Fonsibacter lacus</name>
    <dbReference type="NCBI Taxonomy" id="2576439"/>
    <lineage>
        <taxon>Bacteria</taxon>
        <taxon>Pseudomonadati</taxon>
        <taxon>Pseudomonadota</taxon>
        <taxon>Alphaproteobacteria</taxon>
        <taxon>Candidatus Pelagibacterales</taxon>
        <taxon>Candidatus Pelagibacterales incertae sedis</taxon>
        <taxon>Candidatus Fonsibacter</taxon>
    </lineage>
</organism>
<feature type="transmembrane region" description="Helical" evidence="14">
    <location>
        <begin position="102"/>
        <end position="120"/>
    </location>
</feature>
<evidence type="ECO:0000256" key="1">
    <source>
        <dbReference type="ARBA" id="ARBA00004651"/>
    </source>
</evidence>
<evidence type="ECO:0000256" key="6">
    <source>
        <dbReference type="ARBA" id="ARBA00022692"/>
    </source>
</evidence>
<reference evidence="15" key="1">
    <citation type="submission" date="2018-10" db="EMBL/GenBank/DDBJ databases">
        <title>Iterative Subtractive Binning of Freshwater Chronoseries Metagenomes Recovers Nearly Complete Genomes from over Four Hundred Novel Species.</title>
        <authorList>
            <person name="Rodriguez-R L.M."/>
            <person name="Tsementzi D."/>
            <person name="Luo C."/>
            <person name="Konstantinidis K.T."/>
        </authorList>
    </citation>
    <scope>NUCLEOTIDE SEQUENCE</scope>
    <source>
        <strain evidence="15">WB7_6_001</strain>
        <strain evidence="16">WB8_2A_004</strain>
    </source>
</reference>
<name>A0A964V052_9PROT</name>
<dbReference type="Proteomes" id="UP000713222">
    <property type="component" value="Unassembled WGS sequence"/>
</dbReference>
<evidence type="ECO:0000256" key="14">
    <source>
        <dbReference type="HAMAP-Rule" id="MF_01006"/>
    </source>
</evidence>
<dbReference type="GO" id="GO:0008360">
    <property type="term" value="P:regulation of cell shape"/>
    <property type="evidence" value="ECO:0007669"/>
    <property type="project" value="UniProtKB-KW"/>
</dbReference>
<dbReference type="PANTHER" id="PTHR30622">
    <property type="entry name" value="UNDECAPRENYL-DIPHOSPHATASE"/>
    <property type="match status" value="1"/>
</dbReference>
<dbReference type="GO" id="GO:0071555">
    <property type="term" value="P:cell wall organization"/>
    <property type="evidence" value="ECO:0007669"/>
    <property type="project" value="UniProtKB-KW"/>
</dbReference>
<dbReference type="InterPro" id="IPR003824">
    <property type="entry name" value="UppP"/>
</dbReference>
<feature type="transmembrane region" description="Helical" evidence="14">
    <location>
        <begin position="43"/>
        <end position="61"/>
    </location>
</feature>
<dbReference type="PANTHER" id="PTHR30622:SF4">
    <property type="entry name" value="UNDECAPRENYL-DIPHOSPHATASE"/>
    <property type="match status" value="1"/>
</dbReference>
<keyword evidence="14" id="KW-0133">Cell shape</keyword>
<evidence type="ECO:0000256" key="11">
    <source>
        <dbReference type="ARBA" id="ARBA00032707"/>
    </source>
</evidence>
<gene>
    <name evidence="14" type="primary">uppP</name>
    <name evidence="15" type="ORF">EBV32_01555</name>
    <name evidence="16" type="ORF">EBX74_01850</name>
</gene>
<keyword evidence="14" id="KW-0573">Peptidoglycan synthesis</keyword>
<comment type="catalytic activity">
    <reaction evidence="13 14">
        <text>di-trans,octa-cis-undecaprenyl diphosphate + H2O = di-trans,octa-cis-undecaprenyl phosphate + phosphate + H(+)</text>
        <dbReference type="Rhea" id="RHEA:28094"/>
        <dbReference type="ChEBI" id="CHEBI:15377"/>
        <dbReference type="ChEBI" id="CHEBI:15378"/>
        <dbReference type="ChEBI" id="CHEBI:43474"/>
        <dbReference type="ChEBI" id="CHEBI:58405"/>
        <dbReference type="ChEBI" id="CHEBI:60392"/>
        <dbReference type="EC" id="3.6.1.27"/>
    </reaction>
</comment>
<keyword evidence="7 14" id="KW-0378">Hydrolase</keyword>
<feature type="transmembrane region" description="Helical" evidence="14">
    <location>
        <begin position="7"/>
        <end position="23"/>
    </location>
</feature>
<protein>
    <recommendedName>
        <fullName evidence="4 14">Undecaprenyl-diphosphatase</fullName>
        <ecNumber evidence="3 14">3.6.1.27</ecNumber>
    </recommendedName>
    <alternativeName>
        <fullName evidence="12 14">Bacitracin resistance protein</fullName>
    </alternativeName>
    <alternativeName>
        <fullName evidence="11 14">Undecaprenyl pyrophosphate phosphatase</fullName>
    </alternativeName>
</protein>
<comment type="caution">
    <text evidence="15">The sequence shown here is derived from an EMBL/GenBank/DDBJ whole genome shotgun (WGS) entry which is preliminary data.</text>
</comment>
<evidence type="ECO:0000256" key="3">
    <source>
        <dbReference type="ARBA" id="ARBA00012374"/>
    </source>
</evidence>
<evidence type="ECO:0000256" key="4">
    <source>
        <dbReference type="ARBA" id="ARBA00021581"/>
    </source>
</evidence>
<dbReference type="GO" id="GO:0005886">
    <property type="term" value="C:plasma membrane"/>
    <property type="evidence" value="ECO:0007669"/>
    <property type="project" value="UniProtKB-SubCell"/>
</dbReference>
<feature type="transmembrane region" description="Helical" evidence="14">
    <location>
        <begin position="234"/>
        <end position="253"/>
    </location>
</feature>
<dbReference type="HAMAP" id="MF_01006">
    <property type="entry name" value="Undec_diphosphatase"/>
    <property type="match status" value="1"/>
</dbReference>
<evidence type="ECO:0000256" key="7">
    <source>
        <dbReference type="ARBA" id="ARBA00022801"/>
    </source>
</evidence>
<evidence type="ECO:0000256" key="8">
    <source>
        <dbReference type="ARBA" id="ARBA00022989"/>
    </source>
</evidence>
<dbReference type="EMBL" id="RGET01000012">
    <property type="protein sequence ID" value="NBN87764.1"/>
    <property type="molecule type" value="Genomic_DNA"/>
</dbReference>
<keyword evidence="5 14" id="KW-1003">Cell membrane</keyword>
<evidence type="ECO:0000256" key="12">
    <source>
        <dbReference type="ARBA" id="ARBA00032932"/>
    </source>
</evidence>
<feature type="transmembrane region" description="Helical" evidence="14">
    <location>
        <begin position="205"/>
        <end position="228"/>
    </location>
</feature>